<comment type="similarity">
    <text evidence="2">Belongs to the ABC transporter superfamily.</text>
</comment>
<dbReference type="InterPro" id="IPR030679">
    <property type="entry name" value="ABC_ATPase_HisP-typ"/>
</dbReference>
<name>A0ABY6D9H8_9RHOB</name>
<proteinExistence type="inferred from homology"/>
<sequence>MSEEQSPHKAPLNVDPILELTDIRKKFGALEVLKGVSLSVSPGESLSIIGASGSGKSTLLRCVNLFEKPTSGRIRFDGKDVEYGDNLWFMKRERILRNLRREVGMVFQSYNLWPHMTVLENVIESPIQAGLGRRAEIIELADGLLDKIGMREKRNEYPSRLSGGQQQRVAIIRALAMSPKILLLDEVTSALDPELVGEVLELIAQLAAEGVTMLVVTHEIAFARDVSDRTIFLHKGVIEEEGPSAEVLGAPTSEHAQKFLRRVLHPNLKQAVGDTK</sequence>
<gene>
    <name evidence="10" type="ORF">N7U68_17100</name>
</gene>
<evidence type="ECO:0000313" key="11">
    <source>
        <dbReference type="Proteomes" id="UP001064087"/>
    </source>
</evidence>
<dbReference type="Proteomes" id="UP001064087">
    <property type="component" value="Chromosome"/>
</dbReference>
<evidence type="ECO:0000256" key="6">
    <source>
        <dbReference type="ARBA" id="ARBA00022840"/>
    </source>
</evidence>
<dbReference type="SMART" id="SM00382">
    <property type="entry name" value="AAA"/>
    <property type="match status" value="1"/>
</dbReference>
<protein>
    <submittedName>
        <fullName evidence="10">Amino acid ABC transporter ATP-binding protein</fullName>
    </submittedName>
</protein>
<evidence type="ECO:0000256" key="5">
    <source>
        <dbReference type="ARBA" id="ARBA00022741"/>
    </source>
</evidence>
<evidence type="ECO:0000256" key="2">
    <source>
        <dbReference type="ARBA" id="ARBA00005417"/>
    </source>
</evidence>
<keyword evidence="8" id="KW-0472">Membrane</keyword>
<evidence type="ECO:0000256" key="4">
    <source>
        <dbReference type="ARBA" id="ARBA00022475"/>
    </source>
</evidence>
<dbReference type="Pfam" id="PF00005">
    <property type="entry name" value="ABC_tran"/>
    <property type="match status" value="1"/>
</dbReference>
<evidence type="ECO:0000256" key="3">
    <source>
        <dbReference type="ARBA" id="ARBA00022448"/>
    </source>
</evidence>
<dbReference type="InterPro" id="IPR050086">
    <property type="entry name" value="MetN_ABC_transporter-like"/>
</dbReference>
<evidence type="ECO:0000313" key="10">
    <source>
        <dbReference type="EMBL" id="UXX82781.1"/>
    </source>
</evidence>
<evidence type="ECO:0000256" key="7">
    <source>
        <dbReference type="ARBA" id="ARBA00022970"/>
    </source>
</evidence>
<evidence type="ECO:0000259" key="9">
    <source>
        <dbReference type="PROSITE" id="PS50893"/>
    </source>
</evidence>
<evidence type="ECO:0000256" key="8">
    <source>
        <dbReference type="ARBA" id="ARBA00023136"/>
    </source>
</evidence>
<feature type="domain" description="ABC transporter" evidence="9">
    <location>
        <begin position="18"/>
        <end position="260"/>
    </location>
</feature>
<dbReference type="GO" id="GO:0005524">
    <property type="term" value="F:ATP binding"/>
    <property type="evidence" value="ECO:0007669"/>
    <property type="project" value="UniProtKB-KW"/>
</dbReference>
<keyword evidence="6 10" id="KW-0067">ATP-binding</keyword>
<keyword evidence="11" id="KW-1185">Reference proteome</keyword>
<dbReference type="SUPFAM" id="SSF52540">
    <property type="entry name" value="P-loop containing nucleoside triphosphate hydrolases"/>
    <property type="match status" value="1"/>
</dbReference>
<keyword evidence="3" id="KW-0813">Transport</keyword>
<organism evidence="10 11">
    <name type="scientific">Roseovarius pelagicus</name>
    <dbReference type="NCBI Taxonomy" id="2980108"/>
    <lineage>
        <taxon>Bacteria</taxon>
        <taxon>Pseudomonadati</taxon>
        <taxon>Pseudomonadota</taxon>
        <taxon>Alphaproteobacteria</taxon>
        <taxon>Rhodobacterales</taxon>
        <taxon>Roseobacteraceae</taxon>
        <taxon>Roseovarius</taxon>
    </lineage>
</organism>
<reference evidence="10" key="1">
    <citation type="submission" date="2022-10" db="EMBL/GenBank/DDBJ databases">
        <title>Roseovarius pelagicus sp. nov., isolated from Arctic seawater.</title>
        <authorList>
            <person name="Hong Y.W."/>
            <person name="Hwang C.Y."/>
        </authorList>
    </citation>
    <scope>NUCLEOTIDE SEQUENCE</scope>
    <source>
        <strain evidence="10">HL-MP18</strain>
    </source>
</reference>
<evidence type="ECO:0000256" key="1">
    <source>
        <dbReference type="ARBA" id="ARBA00004202"/>
    </source>
</evidence>
<dbReference type="CDD" id="cd03262">
    <property type="entry name" value="ABC_HisP_GlnQ"/>
    <property type="match status" value="1"/>
</dbReference>
<dbReference type="Gene3D" id="3.40.50.300">
    <property type="entry name" value="P-loop containing nucleotide triphosphate hydrolases"/>
    <property type="match status" value="1"/>
</dbReference>
<dbReference type="InterPro" id="IPR017871">
    <property type="entry name" value="ABC_transporter-like_CS"/>
</dbReference>
<keyword evidence="4" id="KW-1003">Cell membrane</keyword>
<dbReference type="PIRSF" id="PIRSF039085">
    <property type="entry name" value="ABC_ATPase_HisP"/>
    <property type="match status" value="1"/>
</dbReference>
<dbReference type="RefSeq" id="WP_165193592.1">
    <property type="nucleotide sequence ID" value="NZ_CP106738.1"/>
</dbReference>
<dbReference type="InterPro" id="IPR003439">
    <property type="entry name" value="ABC_transporter-like_ATP-bd"/>
</dbReference>
<dbReference type="InterPro" id="IPR027417">
    <property type="entry name" value="P-loop_NTPase"/>
</dbReference>
<dbReference type="PROSITE" id="PS50893">
    <property type="entry name" value="ABC_TRANSPORTER_2"/>
    <property type="match status" value="1"/>
</dbReference>
<dbReference type="EMBL" id="CP106738">
    <property type="protein sequence ID" value="UXX82781.1"/>
    <property type="molecule type" value="Genomic_DNA"/>
</dbReference>
<accession>A0ABY6D9H8</accession>
<dbReference type="PANTHER" id="PTHR43166:SF9">
    <property type="entry name" value="GLUTAMATE_ASPARTATE IMPORT ATP-BINDING PROTEIN GLTL"/>
    <property type="match status" value="1"/>
</dbReference>
<dbReference type="PROSITE" id="PS00211">
    <property type="entry name" value="ABC_TRANSPORTER_1"/>
    <property type="match status" value="1"/>
</dbReference>
<dbReference type="InterPro" id="IPR003593">
    <property type="entry name" value="AAA+_ATPase"/>
</dbReference>
<keyword evidence="7" id="KW-0029">Amino-acid transport</keyword>
<dbReference type="PANTHER" id="PTHR43166">
    <property type="entry name" value="AMINO ACID IMPORT ATP-BINDING PROTEIN"/>
    <property type="match status" value="1"/>
</dbReference>
<comment type="subcellular location">
    <subcellularLocation>
        <location evidence="1">Cell membrane</location>
        <topology evidence="1">Peripheral membrane protein</topology>
    </subcellularLocation>
</comment>
<keyword evidence="5" id="KW-0547">Nucleotide-binding</keyword>